<comment type="caution">
    <text evidence="4">The sequence shown here is derived from an EMBL/GenBank/DDBJ whole genome shotgun (WGS) entry which is preliminary data.</text>
</comment>
<keyword evidence="5" id="KW-1185">Reference proteome</keyword>
<dbReference type="Gene3D" id="3.30.530.20">
    <property type="match status" value="1"/>
</dbReference>
<evidence type="ECO:0000259" key="3">
    <source>
        <dbReference type="Pfam" id="PF08327"/>
    </source>
</evidence>
<feature type="region of interest" description="Disordered" evidence="2">
    <location>
        <begin position="159"/>
        <end position="192"/>
    </location>
</feature>
<dbReference type="EMBL" id="JANCYW010000005">
    <property type="protein sequence ID" value="KAK4535431.1"/>
    <property type="molecule type" value="Genomic_DNA"/>
</dbReference>
<evidence type="ECO:0000256" key="2">
    <source>
        <dbReference type="SAM" id="MobiDB-lite"/>
    </source>
</evidence>
<reference evidence="4 5" key="1">
    <citation type="submission" date="2022-07" db="EMBL/GenBank/DDBJ databases">
        <title>Genome-wide signatures of adaptation to extreme environments.</title>
        <authorList>
            <person name="Cho C.H."/>
            <person name="Yoon H.S."/>
        </authorList>
    </citation>
    <scope>NUCLEOTIDE SEQUENCE [LARGE SCALE GENOMIC DNA]</scope>
    <source>
        <strain evidence="4 5">DBV 063 E5</strain>
    </source>
</reference>
<gene>
    <name evidence="4" type="ORF">CDCA_CDCA05G1456</name>
</gene>
<dbReference type="Gene3D" id="3.15.10.20">
    <property type="entry name" value="Activator of Hsp90 ATPase Aha1, N-terminal domain"/>
    <property type="match status" value="1"/>
</dbReference>
<proteinExistence type="inferred from homology"/>
<evidence type="ECO:0000313" key="5">
    <source>
        <dbReference type="Proteomes" id="UP001301350"/>
    </source>
</evidence>
<dbReference type="InterPro" id="IPR036338">
    <property type="entry name" value="Aha1"/>
</dbReference>
<dbReference type="Proteomes" id="UP001301350">
    <property type="component" value="Unassembled WGS sequence"/>
</dbReference>
<sequence length="344" mass="38584">MALAGQGDPRWIVRDMGTEGTNVGQWHWQERDVSRSVQERLRAEWRAAMKALGDGTDYQYELLEPVTVEGDCALYCRKRQWKAVYDWHGEAQWRVQGAEAESCGSGRCRFEWLEPDPEVQFTYEGGVPDVCRERLETQGRASITAAMRTVLENVLAEAQASTADGNDDNRAEKRAAPVTRESATPAPVASRDTTAAVAAASAQPGTGQFTLRETFFAPRALVFDMLTRPDLIQRYTQSEAVCTAPERGGALALLHGQVVGENLEWQPPERLVQRWRMSDWTPADHYSIVHMTLTERPGGETQLELMHENVPDDALERTRIGWVQQIFGRMRVVFNLGGTPLPIE</sequence>
<dbReference type="AlphaFoldDB" id="A0AAV9ITC8"/>
<organism evidence="4 5">
    <name type="scientific">Cyanidium caldarium</name>
    <name type="common">Red alga</name>
    <dbReference type="NCBI Taxonomy" id="2771"/>
    <lineage>
        <taxon>Eukaryota</taxon>
        <taxon>Rhodophyta</taxon>
        <taxon>Bangiophyceae</taxon>
        <taxon>Cyanidiales</taxon>
        <taxon>Cyanidiaceae</taxon>
        <taxon>Cyanidium</taxon>
    </lineage>
</organism>
<dbReference type="Pfam" id="PF08327">
    <property type="entry name" value="AHSA1"/>
    <property type="match status" value="1"/>
</dbReference>
<protein>
    <recommendedName>
        <fullName evidence="3">Activator of Hsp90 ATPase homologue 1/2-like C-terminal domain-containing protein</fullName>
    </recommendedName>
</protein>
<dbReference type="InterPro" id="IPR023393">
    <property type="entry name" value="START-like_dom_sf"/>
</dbReference>
<name>A0AAV9ITC8_CYACA</name>
<dbReference type="SUPFAM" id="SSF55961">
    <property type="entry name" value="Bet v1-like"/>
    <property type="match status" value="1"/>
</dbReference>
<feature type="domain" description="Activator of Hsp90 ATPase homologue 1/2-like C-terminal" evidence="3">
    <location>
        <begin position="217"/>
        <end position="330"/>
    </location>
</feature>
<accession>A0AAV9ITC8</accession>
<dbReference type="InterPro" id="IPR013538">
    <property type="entry name" value="ASHA1/2-like_C"/>
</dbReference>
<comment type="similarity">
    <text evidence="1">Belongs to the AHA1 family.</text>
</comment>
<evidence type="ECO:0000256" key="1">
    <source>
        <dbReference type="ARBA" id="ARBA00006817"/>
    </source>
</evidence>
<evidence type="ECO:0000313" key="4">
    <source>
        <dbReference type="EMBL" id="KAK4535431.1"/>
    </source>
</evidence>
<dbReference type="SUPFAM" id="SSF103111">
    <property type="entry name" value="Activator of Hsp90 ATPase, Aha1"/>
    <property type="match status" value="1"/>
</dbReference>